<proteinExistence type="predicted"/>
<dbReference type="Proteomes" id="UP000616151">
    <property type="component" value="Unassembled WGS sequence"/>
</dbReference>
<name>A0ACC5QWQ0_9HYPH</name>
<reference evidence="1" key="1">
    <citation type="submission" date="2021-01" db="EMBL/GenBank/DDBJ databases">
        <authorList>
            <person name="Sun Q."/>
        </authorList>
    </citation>
    <scope>NUCLEOTIDE SEQUENCE</scope>
    <source>
        <strain evidence="1">YIM B02566</strain>
    </source>
</reference>
<evidence type="ECO:0000313" key="1">
    <source>
        <dbReference type="EMBL" id="MBK1864806.1"/>
    </source>
</evidence>
<dbReference type="EC" id="2.3.2.2" evidence="1"/>
<evidence type="ECO:0000313" key="2">
    <source>
        <dbReference type="Proteomes" id="UP000616151"/>
    </source>
</evidence>
<keyword evidence="1" id="KW-0012">Acyltransferase</keyword>
<accession>A0ACC5QWQ0</accession>
<dbReference type="EMBL" id="JAENHL010000003">
    <property type="protein sequence ID" value="MBK1864806.1"/>
    <property type="molecule type" value="Genomic_DNA"/>
</dbReference>
<sequence length="528" mass="55864">MRNFQIPGRSVAYGTQGMAATSSPLATLFALEILRNGGNAADAAIAASAVLCITEPHMTGIGGDCFALIGKRDGTIEGINGSGRAGRRADADWLKSARLTSIEPRSVHAVTVPGAIDAWAALLARHGTMDLQEALKPAIKLAEEGVPTTPRVASDWAQEVADLAADEGARLHYLVDGRAPRQGEVMRYPALARTLKLIAAKGRDGFYAGEVGEEIVATLKARGGLLTLDDLAETKASWVEPISTSFAGVELLEIPPNGSGLTALIALNILKQFDMAKYGVSSIERYHLQIEAMKLAWVLRNRHIAERAAMTVTPEELLSDKTATDLAALIDMKRAVVNPENKIPMPGSDTVYLTVVDRDGMAVSFINSIYWAFGSGIVTPKSGIALQNRGANFVTEIGHPNCIGPGKRPLHTIIPAMVRAQGQVDMSFGVMGGAFQPMGHVGVMLNRYVYGLDVQEALDFARAFPEEGRVEVEAGVDEAVHKGLAALGHDVVAAADPFGGGQAILFDRAQGVLAGGSDFRKDGLALGL</sequence>
<gene>
    <name evidence="1" type="primary">ggt</name>
    <name evidence="1" type="ORF">JHL16_00445</name>
</gene>
<organism evidence="1 2">
    <name type="scientific">Taklimakanibacter albus</name>
    <dbReference type="NCBI Taxonomy" id="2800327"/>
    <lineage>
        <taxon>Bacteria</taxon>
        <taxon>Pseudomonadati</taxon>
        <taxon>Pseudomonadota</taxon>
        <taxon>Alphaproteobacteria</taxon>
        <taxon>Hyphomicrobiales</taxon>
        <taxon>Aestuariivirgaceae</taxon>
        <taxon>Taklimakanibacter</taxon>
    </lineage>
</organism>
<keyword evidence="1" id="KW-0808">Transferase</keyword>
<comment type="caution">
    <text evidence="1">The sequence shown here is derived from an EMBL/GenBank/DDBJ whole genome shotgun (WGS) entry which is preliminary data.</text>
</comment>
<keyword evidence="2" id="KW-1185">Reference proteome</keyword>
<protein>
    <submittedName>
        <fullName evidence="1">Gamma-glutamyltransferase</fullName>
        <ecNumber evidence="1">2.3.2.2</ecNumber>
    </submittedName>
</protein>